<keyword evidence="6" id="KW-1185">Reference proteome</keyword>
<feature type="domain" description="FAD/NAD(P)-binding" evidence="4">
    <location>
        <begin position="25"/>
        <end position="263"/>
    </location>
</feature>
<dbReference type="Gene3D" id="3.50.50.60">
    <property type="entry name" value="FAD/NAD(P)-binding domain"/>
    <property type="match status" value="2"/>
</dbReference>
<dbReference type="SUPFAM" id="SSF51905">
    <property type="entry name" value="FAD/NAD(P)-binding domain"/>
    <property type="match status" value="1"/>
</dbReference>
<evidence type="ECO:0000256" key="1">
    <source>
        <dbReference type="ARBA" id="ARBA00022630"/>
    </source>
</evidence>
<name>A0ABS0JCU1_9ACTN</name>
<comment type="caution">
    <text evidence="5">The sequence shown here is derived from an EMBL/GenBank/DDBJ whole genome shotgun (WGS) entry which is preliminary data.</text>
</comment>
<dbReference type="InterPro" id="IPR023753">
    <property type="entry name" value="FAD/NAD-binding_dom"/>
</dbReference>
<evidence type="ECO:0000256" key="2">
    <source>
        <dbReference type="ARBA" id="ARBA00023002"/>
    </source>
</evidence>
<evidence type="ECO:0000259" key="4">
    <source>
        <dbReference type="Pfam" id="PF07992"/>
    </source>
</evidence>
<comment type="catalytic activity">
    <reaction evidence="3">
        <text>[thioredoxin]-dithiol + NADP(+) = [thioredoxin]-disulfide + NADPH + H(+)</text>
        <dbReference type="Rhea" id="RHEA:20345"/>
        <dbReference type="Rhea" id="RHEA-COMP:10698"/>
        <dbReference type="Rhea" id="RHEA-COMP:10700"/>
        <dbReference type="ChEBI" id="CHEBI:15378"/>
        <dbReference type="ChEBI" id="CHEBI:29950"/>
        <dbReference type="ChEBI" id="CHEBI:50058"/>
        <dbReference type="ChEBI" id="CHEBI:57783"/>
        <dbReference type="ChEBI" id="CHEBI:58349"/>
        <dbReference type="EC" id="1.8.1.9"/>
    </reaction>
</comment>
<dbReference type="Proteomes" id="UP000614915">
    <property type="component" value="Unassembled WGS sequence"/>
</dbReference>
<dbReference type="InterPro" id="IPR050097">
    <property type="entry name" value="Ferredoxin-NADP_redctase_2"/>
</dbReference>
<evidence type="ECO:0000256" key="3">
    <source>
        <dbReference type="ARBA" id="ARBA00048132"/>
    </source>
</evidence>
<dbReference type="Pfam" id="PF07992">
    <property type="entry name" value="Pyr_redox_2"/>
    <property type="match status" value="1"/>
</dbReference>
<keyword evidence="1" id="KW-0285">Flavoprotein</keyword>
<dbReference type="PRINTS" id="PR00368">
    <property type="entry name" value="FADPNR"/>
</dbReference>
<dbReference type="InterPro" id="IPR036188">
    <property type="entry name" value="FAD/NAD-bd_sf"/>
</dbReference>
<dbReference type="RefSeq" id="WP_196925692.1">
    <property type="nucleotide sequence ID" value="NZ_JADOTX010000001.1"/>
</dbReference>
<dbReference type="PANTHER" id="PTHR48105">
    <property type="entry name" value="THIOREDOXIN REDUCTASE 1-RELATED-RELATED"/>
    <property type="match status" value="1"/>
</dbReference>
<organism evidence="5 6">
    <name type="scientific">Micromonospora ureilytica</name>
    <dbReference type="NCBI Taxonomy" id="709868"/>
    <lineage>
        <taxon>Bacteria</taxon>
        <taxon>Bacillati</taxon>
        <taxon>Actinomycetota</taxon>
        <taxon>Actinomycetes</taxon>
        <taxon>Micromonosporales</taxon>
        <taxon>Micromonosporaceae</taxon>
        <taxon>Micromonospora</taxon>
    </lineage>
</organism>
<evidence type="ECO:0000313" key="6">
    <source>
        <dbReference type="Proteomes" id="UP000614915"/>
    </source>
</evidence>
<dbReference type="EMBL" id="JADOTX010000001">
    <property type="protein sequence ID" value="MBG6064507.1"/>
    <property type="molecule type" value="Genomic_DNA"/>
</dbReference>
<sequence length="276" mass="29043">MEDFCARSGIPAGVSGEQLARLAMIQALKFGVQIYAPCAVVGLDVSDELRPIVELEDGTRIETSAVVAATGARYRRLDIARWAEFEQSGCIRYAATELDLRGYESQPVAVVGGANSAGQAALSLAARGCTVHLVVRSADLEAKMSAYLADRIHAHLQIHVHTRSTLRELQGDDTLAAIVVTSEGECAKLDCRGLFCFIGADPASDWMTGIATDDDGFVLTDSRLPAGTHQAPLPFQTSASRVFAVGDIRSGSTKRVATAVGEGAAAVSAVHTVRAG</sequence>
<dbReference type="PRINTS" id="PR00469">
    <property type="entry name" value="PNDRDTASEII"/>
</dbReference>
<gene>
    <name evidence="5" type="ORF">IW248_000794</name>
</gene>
<evidence type="ECO:0000313" key="5">
    <source>
        <dbReference type="EMBL" id="MBG6064507.1"/>
    </source>
</evidence>
<keyword evidence="2" id="KW-0560">Oxidoreductase</keyword>
<proteinExistence type="predicted"/>
<reference evidence="5 6" key="1">
    <citation type="submission" date="2020-11" db="EMBL/GenBank/DDBJ databases">
        <title>Sequencing the genomes of 1000 actinobacteria strains.</title>
        <authorList>
            <person name="Klenk H.-P."/>
        </authorList>
    </citation>
    <scope>NUCLEOTIDE SEQUENCE [LARGE SCALE GENOMIC DNA]</scope>
    <source>
        <strain evidence="5 6">DSM 101692</strain>
    </source>
</reference>
<protein>
    <submittedName>
        <fullName evidence="5">Thioredoxin reductase</fullName>
    </submittedName>
</protein>
<accession>A0ABS0JCU1</accession>